<dbReference type="InterPro" id="IPR011990">
    <property type="entry name" value="TPR-like_helical_dom_sf"/>
</dbReference>
<proteinExistence type="predicted"/>
<dbReference type="Proteomes" id="UP000240042">
    <property type="component" value="Unassembled WGS sequence"/>
</dbReference>
<sequence>MGKVIKNPNPRAVDPSNQAPVIPPRESTPIPIKTESVENTANILQARVVAVEKFDSFLAQAEQAIKENKLNTALQHLLNLEITDFENFRVHELLADVYLLLGNLDLAKEQCIICANLMKIDKNDNLFSLKNFDELLSQAGNKKDAEKKFNEMMQKKLSQDDLFESTKTAFDLAAHYMAVHEYKKAETLLIAFRDRYIECLEENKD</sequence>
<evidence type="ECO:0000313" key="2">
    <source>
        <dbReference type="EMBL" id="SFB74471.1"/>
    </source>
</evidence>
<keyword evidence="3" id="KW-1185">Reference proteome</keyword>
<dbReference type="AlphaFoldDB" id="A0A1I1DHS4"/>
<evidence type="ECO:0008006" key="4">
    <source>
        <dbReference type="Google" id="ProtNLM"/>
    </source>
</evidence>
<name>A0A1I1DHS4_BREAD</name>
<dbReference type="RefSeq" id="WP_092318385.1">
    <property type="nucleotide sequence ID" value="NZ_FOKY01000002.1"/>
</dbReference>
<evidence type="ECO:0000313" key="3">
    <source>
        <dbReference type="Proteomes" id="UP000240042"/>
    </source>
</evidence>
<gene>
    <name evidence="2" type="ORF">SAMN02745150_00550</name>
</gene>
<dbReference type="STRING" id="34097.SAMN02745150_00550"/>
<dbReference type="Gene3D" id="1.25.40.10">
    <property type="entry name" value="Tetratricopeptide repeat domain"/>
    <property type="match status" value="1"/>
</dbReference>
<protein>
    <recommendedName>
        <fullName evidence="4">Tetratricopeptide repeat-containing protein</fullName>
    </recommendedName>
</protein>
<accession>A0A1I1DHS4</accession>
<evidence type="ECO:0000256" key="1">
    <source>
        <dbReference type="SAM" id="MobiDB-lite"/>
    </source>
</evidence>
<dbReference type="EMBL" id="FOKY01000002">
    <property type="protein sequence ID" value="SFB74471.1"/>
    <property type="molecule type" value="Genomic_DNA"/>
</dbReference>
<dbReference type="SUPFAM" id="SSF48452">
    <property type="entry name" value="TPR-like"/>
    <property type="match status" value="1"/>
</dbReference>
<reference evidence="3" key="1">
    <citation type="submission" date="2016-10" db="EMBL/GenBank/DDBJ databases">
        <authorList>
            <person name="Varghese N."/>
            <person name="Submissions S."/>
        </authorList>
    </citation>
    <scope>NUCLEOTIDE SEQUENCE [LARGE SCALE GENOMIC DNA]</scope>
    <source>
        <strain evidence="3">ATCC 43811</strain>
    </source>
</reference>
<organism evidence="2 3">
    <name type="scientific">Brevinema andersonii</name>
    <dbReference type="NCBI Taxonomy" id="34097"/>
    <lineage>
        <taxon>Bacteria</taxon>
        <taxon>Pseudomonadati</taxon>
        <taxon>Spirochaetota</taxon>
        <taxon>Spirochaetia</taxon>
        <taxon>Brevinematales</taxon>
        <taxon>Brevinemataceae</taxon>
        <taxon>Brevinema</taxon>
    </lineage>
</organism>
<feature type="region of interest" description="Disordered" evidence="1">
    <location>
        <begin position="1"/>
        <end position="30"/>
    </location>
</feature>